<dbReference type="PROSITE" id="PS51257">
    <property type="entry name" value="PROKAR_LIPOPROTEIN"/>
    <property type="match status" value="1"/>
</dbReference>
<evidence type="ECO:0000313" key="2">
    <source>
        <dbReference type="EMBL" id="PWD51441.1"/>
    </source>
</evidence>
<protein>
    <submittedName>
        <fullName evidence="2">Uncharacterized protein</fullName>
    </submittedName>
</protein>
<keyword evidence="1" id="KW-0732">Signal</keyword>
<sequence>MDTTRWFSTGRRRPAPAVALLAAAALAVPALAACGQRLDLPTGAGAACGDPLPAADLTLEGLGEGEILLVESALGFEEVVVYRDGRVVVVGGDEAAWERSFEDDGEDGDADASAAAQPSSAQLSAAHLTAAHLTAAQPTPASAVVVPAMAWTPHPSSPLLLLGQLPECALAELDGLAGELREILDRTDGDLGFPQITDQSTSAFDYRGANALTASAYALHDDYEDGLTSDERTGRDLLRSMEDVVAWNLPDVVAATPETFETYPDGGFECAPLTGAAELTAMLEEFERTGESTARPVPPGFEPCD</sequence>
<feature type="chain" id="PRO_5015620574" evidence="1">
    <location>
        <begin position="33"/>
        <end position="305"/>
    </location>
</feature>
<proteinExistence type="predicted"/>
<keyword evidence="3" id="KW-1185">Reference proteome</keyword>
<dbReference type="Proteomes" id="UP000245166">
    <property type="component" value="Unassembled WGS sequence"/>
</dbReference>
<name>A0A2U1ZWT9_9MICO</name>
<accession>A0A2U1ZWT9</accession>
<dbReference type="EMBL" id="PYHR01000002">
    <property type="protein sequence ID" value="PWD51441.1"/>
    <property type="molecule type" value="Genomic_DNA"/>
</dbReference>
<comment type="caution">
    <text evidence="2">The sequence shown here is derived from an EMBL/GenBank/DDBJ whole genome shotgun (WGS) entry which is preliminary data.</text>
</comment>
<reference evidence="2 3" key="1">
    <citation type="submission" date="2018-03" db="EMBL/GenBank/DDBJ databases">
        <title>Genome assembly of novel Miniimonas species PCH200.</title>
        <authorList>
            <person name="Thakur V."/>
            <person name="Kumar V."/>
            <person name="Singh D."/>
        </authorList>
    </citation>
    <scope>NUCLEOTIDE SEQUENCE [LARGE SCALE GENOMIC DNA]</scope>
    <source>
        <strain evidence="2 3">PCH200</strain>
    </source>
</reference>
<dbReference type="AlphaFoldDB" id="A0A2U1ZWT9"/>
<evidence type="ECO:0000313" key="3">
    <source>
        <dbReference type="Proteomes" id="UP000245166"/>
    </source>
</evidence>
<evidence type="ECO:0000256" key="1">
    <source>
        <dbReference type="SAM" id="SignalP"/>
    </source>
</evidence>
<gene>
    <name evidence="2" type="ORF">C8046_13020</name>
</gene>
<organism evidence="2 3">
    <name type="scientific">Serinibacter arcticus</name>
    <dbReference type="NCBI Taxonomy" id="1655435"/>
    <lineage>
        <taxon>Bacteria</taxon>
        <taxon>Bacillati</taxon>
        <taxon>Actinomycetota</taxon>
        <taxon>Actinomycetes</taxon>
        <taxon>Micrococcales</taxon>
        <taxon>Beutenbergiaceae</taxon>
        <taxon>Serinibacter</taxon>
    </lineage>
</organism>
<feature type="signal peptide" evidence="1">
    <location>
        <begin position="1"/>
        <end position="32"/>
    </location>
</feature>